<accession>Q7X304</accession>
<dbReference type="AlphaFoldDB" id="Q7X304"/>
<proteinExistence type="predicted"/>
<feature type="signal peptide" evidence="1">
    <location>
        <begin position="1"/>
        <end position="19"/>
    </location>
</feature>
<reference evidence="2" key="1">
    <citation type="journal article" date="2003" name="Mol. Microbiol.">
        <title>Acidobacteria form a coherent but highly diverse group within the bacterial domain: evidence from environmental genomics.</title>
        <authorList>
            <person name="Quaiser A."/>
            <person name="Ochsenreiter T."/>
            <person name="Lanz C."/>
            <person name="Schuster S.C."/>
            <person name="Treusch A.H."/>
            <person name="Eck J."/>
            <person name="Schleper C."/>
        </authorList>
    </citation>
    <scope>NUCLEOTIDE SEQUENCE</scope>
</reference>
<evidence type="ECO:0000313" key="2">
    <source>
        <dbReference type="EMBL" id="AAP58560.1"/>
    </source>
</evidence>
<sequence length="157" mass="17262">MKKTLITSFVLAVALLVQAPNLFGQGAAKTGPDPSLVRDALLEEDSLHNLTVARHYFKLKKAYVAAIKRCEEIDAGNPTFSKMDEVLFIAGESSLRLAENKGKQKAPKDKTPEQLLQDARVYLTRLVNGYPNSSFFKQAQTDLAALGGPIKLEDSRE</sequence>
<dbReference type="EMBL" id="AY281355">
    <property type="protein sequence ID" value="AAP58560.1"/>
    <property type="molecule type" value="Genomic_DNA"/>
</dbReference>
<feature type="chain" id="PRO_5004293588" description="Outer membrane lipoprotein BamD-like domain-containing protein" evidence="1">
    <location>
        <begin position="20"/>
        <end position="157"/>
    </location>
</feature>
<keyword evidence="1" id="KW-0732">Signal</keyword>
<evidence type="ECO:0000256" key="1">
    <source>
        <dbReference type="SAM" id="SignalP"/>
    </source>
</evidence>
<dbReference type="InterPro" id="IPR011990">
    <property type="entry name" value="TPR-like_helical_dom_sf"/>
</dbReference>
<protein>
    <recommendedName>
        <fullName evidence="3">Outer membrane lipoprotein BamD-like domain-containing protein</fullName>
    </recommendedName>
</protein>
<dbReference type="Gene3D" id="1.25.40.10">
    <property type="entry name" value="Tetratricopeptide repeat domain"/>
    <property type="match status" value="1"/>
</dbReference>
<name>Q7X304_9BACT</name>
<evidence type="ECO:0008006" key="3">
    <source>
        <dbReference type="Google" id="ProtNLM"/>
    </source>
</evidence>
<organism evidence="2">
    <name type="scientific">uncultured Acidobacteriota bacterium</name>
    <dbReference type="NCBI Taxonomy" id="171953"/>
    <lineage>
        <taxon>Bacteria</taxon>
        <taxon>Pseudomonadati</taxon>
        <taxon>Acidobacteriota</taxon>
        <taxon>environmental samples</taxon>
    </lineage>
</organism>